<evidence type="ECO:0000256" key="6">
    <source>
        <dbReference type="ARBA" id="ARBA00022970"/>
    </source>
</evidence>
<dbReference type="GO" id="GO:0015808">
    <property type="term" value="P:L-alanine transport"/>
    <property type="evidence" value="ECO:0007669"/>
    <property type="project" value="TreeGrafter"/>
</dbReference>
<keyword evidence="5 10" id="KW-0812">Transmembrane</keyword>
<protein>
    <submittedName>
        <fullName evidence="11">Branched-chain amino acid ABC transporter permease</fullName>
    </submittedName>
</protein>
<dbReference type="PANTHER" id="PTHR11795:SF371">
    <property type="entry name" value="HIGH-AFFINITY BRANCHED-CHAIN AMINO ACID TRANSPORT SYSTEM PERMEASE PROTEIN LIVH"/>
    <property type="match status" value="1"/>
</dbReference>
<dbReference type="CDD" id="cd06582">
    <property type="entry name" value="TM_PBP1_LivH_like"/>
    <property type="match status" value="1"/>
</dbReference>
<comment type="subcellular location">
    <subcellularLocation>
        <location evidence="1">Cell membrane</location>
        <topology evidence="1">Multi-pass membrane protein</topology>
    </subcellularLocation>
</comment>
<evidence type="ECO:0000313" key="11">
    <source>
        <dbReference type="EMBL" id="RKN55618.1"/>
    </source>
</evidence>
<dbReference type="EMBL" id="RBAN01000002">
    <property type="protein sequence ID" value="RKN55618.1"/>
    <property type="molecule type" value="Genomic_DNA"/>
</dbReference>
<keyword evidence="7 10" id="KW-1133">Transmembrane helix</keyword>
<feature type="transmembrane region" description="Helical" evidence="10">
    <location>
        <begin position="108"/>
        <end position="129"/>
    </location>
</feature>
<dbReference type="InterPro" id="IPR052157">
    <property type="entry name" value="BCAA_transport_permease"/>
</dbReference>
<dbReference type="GO" id="GO:0005304">
    <property type="term" value="F:L-valine transmembrane transporter activity"/>
    <property type="evidence" value="ECO:0007669"/>
    <property type="project" value="TreeGrafter"/>
</dbReference>
<evidence type="ECO:0000256" key="8">
    <source>
        <dbReference type="ARBA" id="ARBA00023136"/>
    </source>
</evidence>
<evidence type="ECO:0000256" key="4">
    <source>
        <dbReference type="ARBA" id="ARBA00022519"/>
    </source>
</evidence>
<dbReference type="GO" id="GO:0005886">
    <property type="term" value="C:plasma membrane"/>
    <property type="evidence" value="ECO:0007669"/>
    <property type="project" value="UniProtKB-SubCell"/>
</dbReference>
<dbReference type="OrthoDB" id="9807115at2"/>
<evidence type="ECO:0000256" key="10">
    <source>
        <dbReference type="SAM" id="Phobius"/>
    </source>
</evidence>
<keyword evidence="4" id="KW-0997">Cell inner membrane</keyword>
<dbReference type="RefSeq" id="WP_120779802.1">
    <property type="nucleotide sequence ID" value="NZ_JBHLUP010000002.1"/>
</dbReference>
<feature type="transmembrane region" description="Helical" evidence="10">
    <location>
        <begin position="48"/>
        <end position="65"/>
    </location>
</feature>
<feature type="transmembrane region" description="Helical" evidence="10">
    <location>
        <begin position="222"/>
        <end position="241"/>
    </location>
</feature>
<evidence type="ECO:0000256" key="3">
    <source>
        <dbReference type="ARBA" id="ARBA00022475"/>
    </source>
</evidence>
<reference evidence="11 12" key="1">
    <citation type="journal article" date="2015" name="Int. J. Syst. Evol. Microbiol.">
        <title>Micromonospora costi sp. nov., isolated from a leaf of Costus speciosus.</title>
        <authorList>
            <person name="Thawai C."/>
        </authorList>
    </citation>
    <scope>NUCLEOTIDE SEQUENCE [LARGE SCALE GENOMIC DNA]</scope>
    <source>
        <strain evidence="11 12">CS1-12</strain>
    </source>
</reference>
<dbReference type="GO" id="GO:0042941">
    <property type="term" value="P:D-alanine transmembrane transport"/>
    <property type="evidence" value="ECO:0007669"/>
    <property type="project" value="TreeGrafter"/>
</dbReference>
<keyword evidence="6" id="KW-0029">Amino-acid transport</keyword>
<organism evidence="11 12">
    <name type="scientific">Micromonospora costi</name>
    <dbReference type="NCBI Taxonomy" id="1530042"/>
    <lineage>
        <taxon>Bacteria</taxon>
        <taxon>Bacillati</taxon>
        <taxon>Actinomycetota</taxon>
        <taxon>Actinomycetes</taxon>
        <taxon>Micromonosporales</taxon>
        <taxon>Micromonosporaceae</taxon>
        <taxon>Micromonospora</taxon>
    </lineage>
</organism>
<feature type="transmembrane region" description="Helical" evidence="10">
    <location>
        <begin position="300"/>
        <end position="319"/>
    </location>
</feature>
<comment type="similarity">
    <text evidence="9">Belongs to the binding-protein-dependent transport system permease family. LivHM subfamily.</text>
</comment>
<dbReference type="AlphaFoldDB" id="A0A3B0A4E9"/>
<dbReference type="GO" id="GO:0015190">
    <property type="term" value="F:L-leucine transmembrane transporter activity"/>
    <property type="evidence" value="ECO:0007669"/>
    <property type="project" value="TreeGrafter"/>
</dbReference>
<dbReference type="GO" id="GO:1903806">
    <property type="term" value="P:L-isoleucine import across plasma membrane"/>
    <property type="evidence" value="ECO:0007669"/>
    <property type="project" value="TreeGrafter"/>
</dbReference>
<feature type="transmembrane region" description="Helical" evidence="10">
    <location>
        <begin position="22"/>
        <end position="41"/>
    </location>
</feature>
<feature type="transmembrane region" description="Helical" evidence="10">
    <location>
        <begin position="71"/>
        <end position="96"/>
    </location>
</feature>
<evidence type="ECO:0000256" key="1">
    <source>
        <dbReference type="ARBA" id="ARBA00004651"/>
    </source>
</evidence>
<keyword evidence="2" id="KW-0813">Transport</keyword>
<dbReference type="PANTHER" id="PTHR11795">
    <property type="entry name" value="BRANCHED-CHAIN AMINO ACID TRANSPORT SYSTEM PERMEASE PROTEIN LIVH"/>
    <property type="match status" value="1"/>
</dbReference>
<keyword evidence="8 10" id="KW-0472">Membrane</keyword>
<dbReference type="InterPro" id="IPR001851">
    <property type="entry name" value="ABC_transp_permease"/>
</dbReference>
<feature type="transmembrane region" description="Helical" evidence="10">
    <location>
        <begin position="274"/>
        <end position="294"/>
    </location>
</feature>
<dbReference type="GO" id="GO:0015188">
    <property type="term" value="F:L-isoleucine transmembrane transporter activity"/>
    <property type="evidence" value="ECO:0007669"/>
    <property type="project" value="TreeGrafter"/>
</dbReference>
<gene>
    <name evidence="11" type="ORF">D7193_13390</name>
</gene>
<dbReference type="Pfam" id="PF02653">
    <property type="entry name" value="BPD_transp_2"/>
    <property type="match status" value="1"/>
</dbReference>
<proteinExistence type="inferred from homology"/>
<evidence type="ECO:0000313" key="12">
    <source>
        <dbReference type="Proteomes" id="UP000279968"/>
    </source>
</evidence>
<comment type="caution">
    <text evidence="11">The sequence shown here is derived from an EMBL/GenBank/DDBJ whole genome shotgun (WGS) entry which is preliminary data.</text>
</comment>
<dbReference type="GO" id="GO:0015192">
    <property type="term" value="F:L-phenylalanine transmembrane transporter activity"/>
    <property type="evidence" value="ECO:0007669"/>
    <property type="project" value="TreeGrafter"/>
</dbReference>
<evidence type="ECO:0000256" key="9">
    <source>
        <dbReference type="ARBA" id="ARBA00037998"/>
    </source>
</evidence>
<dbReference type="Proteomes" id="UP000279968">
    <property type="component" value="Unassembled WGS sequence"/>
</dbReference>
<sequence>MHFDELIGHLGQHTVDGLSKGAIYALIALGYTLVYGVLRLINFAHSEVFMVGTFAVLILWNQLGVENNPPIGQAILFLVLGLLVAAVASGGTALALERIAYRPLRRKNAPPLIFLITAIGLSLVFVELFGQVLPKLLGGVLPAAFGRPRQIVGMPTIIEQKTLFTIGNTAITNIQLIVLIAAVAMMALLDWFINRTRYGRGVRAVAQNPETAALMGVNQERVIMLIFVLGGIMAGAAALLWSMRFGFTQNSIGFVLGLKAFTAAVLGGIGNLRGALLGGLFLGIVEVYGATLFASNWEDVIAFVVLIVVLMFRPTGLLGESLGRARA</sequence>
<keyword evidence="12" id="KW-1185">Reference proteome</keyword>
<feature type="transmembrane region" description="Helical" evidence="10">
    <location>
        <begin position="247"/>
        <end position="267"/>
    </location>
</feature>
<keyword evidence="3" id="KW-1003">Cell membrane</keyword>
<accession>A0A3B0A4E9</accession>
<name>A0A3B0A4E9_9ACTN</name>
<evidence type="ECO:0000256" key="7">
    <source>
        <dbReference type="ARBA" id="ARBA00022989"/>
    </source>
</evidence>
<evidence type="ECO:0000256" key="5">
    <source>
        <dbReference type="ARBA" id="ARBA00022692"/>
    </source>
</evidence>
<evidence type="ECO:0000256" key="2">
    <source>
        <dbReference type="ARBA" id="ARBA00022448"/>
    </source>
</evidence>
<feature type="transmembrane region" description="Helical" evidence="10">
    <location>
        <begin position="174"/>
        <end position="193"/>
    </location>
</feature>